<dbReference type="EMBL" id="KN558274">
    <property type="protein sequence ID" value="KHJ87209.1"/>
    <property type="molecule type" value="Genomic_DNA"/>
</dbReference>
<evidence type="ECO:0000313" key="2">
    <source>
        <dbReference type="EMBL" id="KHJ87209.1"/>
    </source>
</evidence>
<feature type="region of interest" description="Disordered" evidence="1">
    <location>
        <begin position="1"/>
        <end position="38"/>
    </location>
</feature>
<name>A0A0B1SQJ3_OESDE</name>
<protein>
    <submittedName>
        <fullName evidence="2">Uncharacterized protein</fullName>
    </submittedName>
</protein>
<feature type="compositionally biased region" description="Basic and acidic residues" evidence="1">
    <location>
        <begin position="1"/>
        <end position="17"/>
    </location>
</feature>
<proteinExistence type="predicted"/>
<dbReference type="OrthoDB" id="5846314at2759"/>
<gene>
    <name evidence="2" type="ORF">OESDEN_13022</name>
</gene>
<keyword evidence="3" id="KW-1185">Reference proteome</keyword>
<sequence length="76" mass="8430">MNKMEKIFDKDTLRSGDQHVGFANSKGRHAAGDDESGTHLSAVNSYIDQTKQHFKVDRWINFRTVSGTASGAAQMM</sequence>
<reference evidence="2 3" key="1">
    <citation type="submission" date="2014-03" db="EMBL/GenBank/DDBJ databases">
        <title>Draft genome of the hookworm Oesophagostomum dentatum.</title>
        <authorList>
            <person name="Mitreva M."/>
        </authorList>
    </citation>
    <scope>NUCLEOTIDE SEQUENCE [LARGE SCALE GENOMIC DNA]</scope>
    <source>
        <strain evidence="2 3">OD-Hann</strain>
    </source>
</reference>
<evidence type="ECO:0000313" key="3">
    <source>
        <dbReference type="Proteomes" id="UP000053660"/>
    </source>
</evidence>
<evidence type="ECO:0000256" key="1">
    <source>
        <dbReference type="SAM" id="MobiDB-lite"/>
    </source>
</evidence>
<dbReference type="AlphaFoldDB" id="A0A0B1SQJ3"/>
<organism evidence="2 3">
    <name type="scientific">Oesophagostomum dentatum</name>
    <name type="common">Nodular worm</name>
    <dbReference type="NCBI Taxonomy" id="61180"/>
    <lineage>
        <taxon>Eukaryota</taxon>
        <taxon>Metazoa</taxon>
        <taxon>Ecdysozoa</taxon>
        <taxon>Nematoda</taxon>
        <taxon>Chromadorea</taxon>
        <taxon>Rhabditida</taxon>
        <taxon>Rhabditina</taxon>
        <taxon>Rhabditomorpha</taxon>
        <taxon>Strongyloidea</taxon>
        <taxon>Strongylidae</taxon>
        <taxon>Oesophagostomum</taxon>
    </lineage>
</organism>
<accession>A0A0B1SQJ3</accession>
<dbReference type="Proteomes" id="UP000053660">
    <property type="component" value="Unassembled WGS sequence"/>
</dbReference>